<dbReference type="Proteomes" id="UP000467840">
    <property type="component" value="Chromosome 12"/>
</dbReference>
<dbReference type="EMBL" id="JAAGAX010000018">
    <property type="protein sequence ID" value="KAF2285263.1"/>
    <property type="molecule type" value="Genomic_DNA"/>
</dbReference>
<dbReference type="PANTHER" id="PTHR48258">
    <property type="entry name" value="DUF4218 DOMAIN-CONTAINING PROTEIN-RELATED"/>
    <property type="match status" value="1"/>
</dbReference>
<keyword evidence="6" id="KW-1185">Reference proteome</keyword>
<evidence type="ECO:0000259" key="3">
    <source>
        <dbReference type="Pfam" id="PF13960"/>
    </source>
</evidence>
<dbReference type="PANTHER" id="PTHR48258:SF6">
    <property type="entry name" value="LEUCINE-RICH REPEAT DOMAIN, L DOMAIN-CONTAINING PROTEIN"/>
    <property type="match status" value="1"/>
</dbReference>
<accession>A0A6A6KAU8</accession>
<dbReference type="InterPro" id="IPR025452">
    <property type="entry name" value="DUF4218"/>
</dbReference>
<feature type="domain" description="DUF4218" evidence="3">
    <location>
        <begin position="264"/>
        <end position="313"/>
    </location>
</feature>
<comment type="caution">
    <text evidence="5">The sequence shown here is derived from an EMBL/GenBank/DDBJ whole genome shotgun (WGS) entry which is preliminary data.</text>
</comment>
<evidence type="ECO:0000313" key="6">
    <source>
        <dbReference type="Proteomes" id="UP000467840"/>
    </source>
</evidence>
<evidence type="ECO:0000256" key="1">
    <source>
        <dbReference type="SAM" id="MobiDB-lite"/>
    </source>
</evidence>
<dbReference type="AlphaFoldDB" id="A0A6A6KAU8"/>
<feature type="compositionally biased region" description="Acidic residues" evidence="1">
    <location>
        <begin position="629"/>
        <end position="651"/>
    </location>
</feature>
<evidence type="ECO:0000313" key="5">
    <source>
        <dbReference type="EMBL" id="KAF2285263.1"/>
    </source>
</evidence>
<reference evidence="5 6" key="1">
    <citation type="journal article" date="2020" name="Mol. Plant">
        <title>The Chromosome-Based Rubber Tree Genome Provides New Insights into Spurge Genome Evolution and Rubber Biosynthesis.</title>
        <authorList>
            <person name="Liu J."/>
            <person name="Shi C."/>
            <person name="Shi C.C."/>
            <person name="Li W."/>
            <person name="Zhang Q.J."/>
            <person name="Zhang Y."/>
            <person name="Li K."/>
            <person name="Lu H.F."/>
            <person name="Shi C."/>
            <person name="Zhu S.T."/>
            <person name="Xiao Z.Y."/>
            <person name="Nan H."/>
            <person name="Yue Y."/>
            <person name="Zhu X.G."/>
            <person name="Wu Y."/>
            <person name="Hong X.N."/>
            <person name="Fan G.Y."/>
            <person name="Tong Y."/>
            <person name="Zhang D."/>
            <person name="Mao C.L."/>
            <person name="Liu Y.L."/>
            <person name="Hao S.J."/>
            <person name="Liu W.Q."/>
            <person name="Lv M.Q."/>
            <person name="Zhang H.B."/>
            <person name="Liu Y."/>
            <person name="Hu-Tang G.R."/>
            <person name="Wang J.P."/>
            <person name="Wang J.H."/>
            <person name="Sun Y.H."/>
            <person name="Ni S.B."/>
            <person name="Chen W.B."/>
            <person name="Zhang X.C."/>
            <person name="Jiao Y.N."/>
            <person name="Eichler E.E."/>
            <person name="Li G.H."/>
            <person name="Liu X."/>
            <person name="Gao L.Z."/>
        </authorList>
    </citation>
    <scope>NUCLEOTIDE SEQUENCE [LARGE SCALE GENOMIC DNA]</scope>
    <source>
        <strain evidence="6">cv. GT1</strain>
        <tissue evidence="5">Leaf</tissue>
    </source>
</reference>
<dbReference type="Pfam" id="PF13952">
    <property type="entry name" value="DUF4216"/>
    <property type="match status" value="1"/>
</dbReference>
<dbReference type="Pfam" id="PF13963">
    <property type="entry name" value="Transpos_assoc"/>
    <property type="match status" value="1"/>
</dbReference>
<dbReference type="InterPro" id="IPR025312">
    <property type="entry name" value="DUF4216"/>
</dbReference>
<name>A0A6A6KAU8_HEVBR</name>
<dbReference type="Pfam" id="PF13960">
    <property type="entry name" value="DUF4218"/>
    <property type="match status" value="1"/>
</dbReference>
<sequence>MIAGTTIEAVNIMDKSWMLNKNKFSSEYIQGVHSFLDVAKQHVDSSGRIRCPCKNCNNCYLKKVAEVKQDLFLHGFVEDYTQWTHHGESFESDVGIHLGDSHDNDNLSDQVEDRHDNTFEMLKDMRNSNFTEFSAERPSSNHETTSSEKEVEKFARLLNDAQCELYPGCKKYSKLSFLIKMIYNKTITNSSNKSFSMNLELFKDALPEGETLPKSYYEVKKLMHDLGLGYITIDACVNDCILYWKEYEHLDTCLNPMCRAPRWKFLCSLKQTVRNKARPEGSIAEAYINKECLNFCSMYFHGVETRHNRVERNFDRPQMSIPNGFLIFAQKARTLGAAVYDMLSLSDFKKIQCLHKEELQRQSIANVQHRHQDEFPSWFKQYVVQKNLRGSLESTNHLYVLGLGPDMRVAKYSGIIVNGIRFHNIERDKYRHTQNSGIVVKGEHNSEEIDFYGELTDIIELEYCHGNCVYVFKCNWWNIGDKKNGSRTYGQLMSVNVNRKWYVDDPFVLANQASQAFYINDIKNGSGWKIVQKSYPRNVCDVPENEGIDNERFDFNDEPYQQYEINDGNVIEQIDNQDIESLHHDDEILEEIDATTILSRNSRKSSEDTISDDSTDEEDDTIIDYCVSDADDKEEDDNNEDNYDEEDDDDF</sequence>
<feature type="compositionally biased region" description="Acidic residues" evidence="1">
    <location>
        <begin position="609"/>
        <end position="622"/>
    </location>
</feature>
<protein>
    <recommendedName>
        <fullName evidence="7">Transposase-associated domain-containing protein</fullName>
    </recommendedName>
</protein>
<evidence type="ECO:0000259" key="2">
    <source>
        <dbReference type="Pfam" id="PF13952"/>
    </source>
</evidence>
<feature type="domain" description="Transposase-associated" evidence="4">
    <location>
        <begin position="15"/>
        <end position="88"/>
    </location>
</feature>
<proteinExistence type="predicted"/>
<feature type="region of interest" description="Disordered" evidence="1">
    <location>
        <begin position="600"/>
        <end position="651"/>
    </location>
</feature>
<feature type="domain" description="DUF4216" evidence="2">
    <location>
        <begin position="459"/>
        <end position="531"/>
    </location>
</feature>
<organism evidence="5 6">
    <name type="scientific">Hevea brasiliensis</name>
    <name type="common">Para rubber tree</name>
    <name type="synonym">Siphonia brasiliensis</name>
    <dbReference type="NCBI Taxonomy" id="3981"/>
    <lineage>
        <taxon>Eukaryota</taxon>
        <taxon>Viridiplantae</taxon>
        <taxon>Streptophyta</taxon>
        <taxon>Embryophyta</taxon>
        <taxon>Tracheophyta</taxon>
        <taxon>Spermatophyta</taxon>
        <taxon>Magnoliopsida</taxon>
        <taxon>eudicotyledons</taxon>
        <taxon>Gunneridae</taxon>
        <taxon>Pentapetalae</taxon>
        <taxon>rosids</taxon>
        <taxon>fabids</taxon>
        <taxon>Malpighiales</taxon>
        <taxon>Euphorbiaceae</taxon>
        <taxon>Crotonoideae</taxon>
        <taxon>Micrandreae</taxon>
        <taxon>Hevea</taxon>
    </lineage>
</organism>
<gene>
    <name evidence="5" type="ORF">GH714_040271</name>
</gene>
<evidence type="ECO:0008006" key="7">
    <source>
        <dbReference type="Google" id="ProtNLM"/>
    </source>
</evidence>
<evidence type="ECO:0000259" key="4">
    <source>
        <dbReference type="Pfam" id="PF13963"/>
    </source>
</evidence>
<dbReference type="InterPro" id="IPR029480">
    <property type="entry name" value="Transpos_assoc"/>
</dbReference>